<gene>
    <name evidence="1" type="ORF">EXY25_03800</name>
</gene>
<dbReference type="EMBL" id="SHLY01000001">
    <property type="protein sequence ID" value="TAA48364.1"/>
    <property type="molecule type" value="Genomic_DNA"/>
</dbReference>
<accession>A0ABY1WUG4</accession>
<dbReference type="RefSeq" id="WP_130565769.1">
    <property type="nucleotide sequence ID" value="NZ_SHLY01000001.1"/>
</dbReference>
<keyword evidence="2" id="KW-1185">Reference proteome</keyword>
<evidence type="ECO:0000313" key="1">
    <source>
        <dbReference type="EMBL" id="TAA48364.1"/>
    </source>
</evidence>
<name>A0ABY1WUG4_9GAMM</name>
<organism evidence="1 2">
    <name type="scientific">Corallincola spongiicola</name>
    <dbReference type="NCBI Taxonomy" id="2520508"/>
    <lineage>
        <taxon>Bacteria</taxon>
        <taxon>Pseudomonadati</taxon>
        <taxon>Pseudomonadota</taxon>
        <taxon>Gammaproteobacteria</taxon>
        <taxon>Alteromonadales</taxon>
        <taxon>Psychromonadaceae</taxon>
        <taxon>Corallincola</taxon>
    </lineage>
</organism>
<proteinExistence type="predicted"/>
<sequence length="144" mass="16993">MTRKIPCSQDWGDLSDPDAFDSYEKFYQKSNDEMQVEFKKNVIQSCSGLRWMPIKPFMYYIFGLKQYIESNDFGFYDKSDAVSCFFELINEKAATYPENVKEIYSELKPLLDYISENQSEYDADVDIYGDFGRKNDEIIKMMSN</sequence>
<protein>
    <submittedName>
        <fullName evidence="1">Uncharacterized protein</fullName>
    </submittedName>
</protein>
<evidence type="ECO:0000313" key="2">
    <source>
        <dbReference type="Proteomes" id="UP000292544"/>
    </source>
</evidence>
<dbReference type="Proteomes" id="UP000292544">
    <property type="component" value="Unassembled WGS sequence"/>
</dbReference>
<comment type="caution">
    <text evidence="1">The sequence shown here is derived from an EMBL/GenBank/DDBJ whole genome shotgun (WGS) entry which is preliminary data.</text>
</comment>
<reference evidence="2" key="1">
    <citation type="submission" date="2019-02" db="EMBL/GenBank/DDBJ databases">
        <title>Draft genome sequence of Muricauda sp. 176CP4-71.</title>
        <authorList>
            <person name="Park J.-S."/>
        </authorList>
    </citation>
    <scope>NUCLEOTIDE SEQUENCE [LARGE SCALE GENOMIC DNA]</scope>
    <source>
        <strain evidence="2">176GS2-150</strain>
    </source>
</reference>